<dbReference type="Proteomes" id="UP001302978">
    <property type="component" value="Chromosome"/>
</dbReference>
<keyword evidence="1" id="KW-0812">Transmembrane</keyword>
<feature type="transmembrane region" description="Helical" evidence="1">
    <location>
        <begin position="9"/>
        <end position="27"/>
    </location>
</feature>
<proteinExistence type="predicted"/>
<protein>
    <submittedName>
        <fullName evidence="2">Uncharacterized protein</fullName>
    </submittedName>
</protein>
<evidence type="ECO:0000313" key="3">
    <source>
        <dbReference type="Proteomes" id="UP001302978"/>
    </source>
</evidence>
<keyword evidence="1" id="KW-1133">Transmembrane helix</keyword>
<keyword evidence="3" id="KW-1185">Reference proteome</keyword>
<sequence length="63" mass="7140">MKNNYQTKFVIFNLLFIAFVLIAFIAMKYLESGILRLALAVILVISGIIIVIVNVLHLVAEYK</sequence>
<name>A0AA96UZL2_9EURY</name>
<dbReference type="AlphaFoldDB" id="A0AA96UZL2"/>
<accession>A0AA96UZL2</accession>
<dbReference type="EMBL" id="CP131059">
    <property type="protein sequence ID" value="WNY23591.1"/>
    <property type="molecule type" value="Genomic_DNA"/>
</dbReference>
<evidence type="ECO:0000256" key="1">
    <source>
        <dbReference type="SAM" id="Phobius"/>
    </source>
</evidence>
<organism evidence="2 3">
    <name type="scientific">Methanimicrococcus hongohii</name>
    <dbReference type="NCBI Taxonomy" id="3028295"/>
    <lineage>
        <taxon>Archaea</taxon>
        <taxon>Methanobacteriati</taxon>
        <taxon>Methanobacteriota</taxon>
        <taxon>Stenosarchaea group</taxon>
        <taxon>Methanomicrobia</taxon>
        <taxon>Methanosarcinales</taxon>
        <taxon>Methanosarcinaceae</taxon>
        <taxon>Methanimicrococcus</taxon>
    </lineage>
</organism>
<reference evidence="2 3" key="1">
    <citation type="submission" date="2023-07" db="EMBL/GenBank/DDBJ databases">
        <title>Closed genoem sequence of Methanomicrococcus sp. Hf6.</title>
        <authorList>
            <person name="Poehlein A."/>
            <person name="Protasov E."/>
            <person name="Platt K."/>
            <person name="Reeh H."/>
            <person name="Daniel R."/>
            <person name="Brune A."/>
        </authorList>
    </citation>
    <scope>NUCLEOTIDE SEQUENCE [LARGE SCALE GENOMIC DNA]</scope>
    <source>
        <strain evidence="2 3">Hf6</strain>
    </source>
</reference>
<keyword evidence="1" id="KW-0472">Membrane</keyword>
<feature type="transmembrane region" description="Helical" evidence="1">
    <location>
        <begin position="33"/>
        <end position="60"/>
    </location>
</feature>
<dbReference type="KEGG" id="mehf:MmiHf6_09000"/>
<evidence type="ECO:0000313" key="2">
    <source>
        <dbReference type="EMBL" id="WNY23591.1"/>
    </source>
</evidence>
<gene>
    <name evidence="2" type="ORF">MmiHf6_09000</name>
</gene>